<dbReference type="CDD" id="cd01714">
    <property type="entry name" value="ETF_beta"/>
    <property type="match status" value="1"/>
</dbReference>
<dbReference type="SUPFAM" id="SSF52402">
    <property type="entry name" value="Adenine nucleotide alpha hydrolases-like"/>
    <property type="match status" value="1"/>
</dbReference>
<proteinExistence type="predicted"/>
<sequence>MDIIVCLKRVPDTETRVRFSDGSTVIEPEGVKYIVSPYDEFALEAAFRTTEMTEEGQVTVMTLGNEDSQETLRAALAAGADAAVLLRAQGAVTMDGLATAKALAAELETREEQLVLFGVKAGDDDQQQVGPMVATLLGRPCASNVTSFEVGEGVLRCHRDVEGGTEVVELDFPAVVTLTKGAFELRFASLKGIMAAKRKPLDVKDVDLPESRLSVERLDYPPERAEGWILGEGADAVPELVQLLRDEANVL</sequence>
<dbReference type="Gene3D" id="3.40.50.620">
    <property type="entry name" value="HUPs"/>
    <property type="match status" value="1"/>
</dbReference>
<evidence type="ECO:0000313" key="2">
    <source>
        <dbReference type="EMBL" id="SUZ73861.1"/>
    </source>
</evidence>
<dbReference type="InterPro" id="IPR033948">
    <property type="entry name" value="ETF_beta_N"/>
</dbReference>
<dbReference type="AlphaFoldDB" id="A0A381Q3D3"/>
<dbReference type="PIRSF" id="PIRSF000090">
    <property type="entry name" value="Beta-ETF"/>
    <property type="match status" value="1"/>
</dbReference>
<protein>
    <recommendedName>
        <fullName evidence="1">Electron transfer flavoprotein alpha/beta-subunit N-terminal domain-containing protein</fullName>
    </recommendedName>
</protein>
<name>A0A381Q3D3_9ZZZZ</name>
<dbReference type="GO" id="GO:0009055">
    <property type="term" value="F:electron transfer activity"/>
    <property type="evidence" value="ECO:0007669"/>
    <property type="project" value="InterPro"/>
</dbReference>
<dbReference type="SMART" id="SM00893">
    <property type="entry name" value="ETF"/>
    <property type="match status" value="1"/>
</dbReference>
<reference evidence="2" key="1">
    <citation type="submission" date="2018-05" db="EMBL/GenBank/DDBJ databases">
        <authorList>
            <person name="Lanie J.A."/>
            <person name="Ng W.-L."/>
            <person name="Kazmierczak K.M."/>
            <person name="Andrzejewski T.M."/>
            <person name="Davidsen T.M."/>
            <person name="Wayne K.J."/>
            <person name="Tettelin H."/>
            <person name="Glass J.I."/>
            <person name="Rusch D."/>
            <person name="Podicherti R."/>
            <person name="Tsui H.-C.T."/>
            <person name="Winkler M.E."/>
        </authorList>
    </citation>
    <scope>NUCLEOTIDE SEQUENCE</scope>
</reference>
<feature type="domain" description="Electron transfer flavoprotein alpha/beta-subunit N-terminal" evidence="1">
    <location>
        <begin position="23"/>
        <end position="215"/>
    </location>
</feature>
<dbReference type="EMBL" id="UINC01001193">
    <property type="protein sequence ID" value="SUZ73861.1"/>
    <property type="molecule type" value="Genomic_DNA"/>
</dbReference>
<accession>A0A381Q3D3</accession>
<organism evidence="2">
    <name type="scientific">marine metagenome</name>
    <dbReference type="NCBI Taxonomy" id="408172"/>
    <lineage>
        <taxon>unclassified sequences</taxon>
        <taxon>metagenomes</taxon>
        <taxon>ecological metagenomes</taxon>
    </lineage>
</organism>
<dbReference type="Pfam" id="PF01012">
    <property type="entry name" value="ETF"/>
    <property type="match status" value="1"/>
</dbReference>
<dbReference type="InterPro" id="IPR014729">
    <property type="entry name" value="Rossmann-like_a/b/a_fold"/>
</dbReference>
<dbReference type="InterPro" id="IPR012255">
    <property type="entry name" value="ETF_b"/>
</dbReference>
<dbReference type="PANTHER" id="PTHR21294">
    <property type="entry name" value="ELECTRON TRANSFER FLAVOPROTEIN BETA-SUBUNIT"/>
    <property type="match status" value="1"/>
</dbReference>
<evidence type="ECO:0000259" key="1">
    <source>
        <dbReference type="SMART" id="SM00893"/>
    </source>
</evidence>
<gene>
    <name evidence="2" type="ORF">METZ01_LOCUS26715</name>
</gene>
<dbReference type="InterPro" id="IPR014730">
    <property type="entry name" value="ETF_a/b_N"/>
</dbReference>